<dbReference type="Proteomes" id="UP000184204">
    <property type="component" value="Unassembled WGS sequence"/>
</dbReference>
<organism evidence="4 6">
    <name type="scientific">Anaerotignum propionicum DSM 1682</name>
    <dbReference type="NCBI Taxonomy" id="991789"/>
    <lineage>
        <taxon>Bacteria</taxon>
        <taxon>Bacillati</taxon>
        <taxon>Bacillota</taxon>
        <taxon>Clostridia</taxon>
        <taxon>Lachnospirales</taxon>
        <taxon>Anaerotignaceae</taxon>
        <taxon>Anaerotignum</taxon>
    </lineage>
</organism>
<dbReference type="SUPFAM" id="SSF51735">
    <property type="entry name" value="NAD(P)-binding Rossmann-fold domains"/>
    <property type="match status" value="1"/>
</dbReference>
<dbReference type="EMBL" id="CP014223">
    <property type="protein sequence ID" value="AMJ39851.1"/>
    <property type="molecule type" value="Genomic_DNA"/>
</dbReference>
<dbReference type="OrthoDB" id="9776294at2"/>
<accession>A0A120MK14</accession>
<dbReference type="InterPro" id="IPR003148">
    <property type="entry name" value="RCK_N"/>
</dbReference>
<dbReference type="InterPro" id="IPR036291">
    <property type="entry name" value="NAD(P)-bd_dom_sf"/>
</dbReference>
<proteinExistence type="predicted"/>
<dbReference type="InterPro" id="IPR050721">
    <property type="entry name" value="Trk_Ktr_HKT_K-transport"/>
</dbReference>
<feature type="domain" description="RCK N-terminal" evidence="1">
    <location>
        <begin position="1"/>
        <end position="118"/>
    </location>
</feature>
<reference evidence="4" key="4">
    <citation type="submission" date="2016-11" db="EMBL/GenBank/DDBJ databases">
        <authorList>
            <person name="Varghese N."/>
            <person name="Submissions S."/>
        </authorList>
    </citation>
    <scope>NUCLEOTIDE SEQUENCE</scope>
    <source>
        <strain evidence="4">DSM 1682</strain>
    </source>
</reference>
<reference evidence="5" key="2">
    <citation type="submission" date="2016-01" db="EMBL/GenBank/DDBJ databases">
        <authorList>
            <person name="Poehlein A."/>
            <person name="Schlien K."/>
            <person name="Gottschalk G."/>
            <person name="Buckel W."/>
            <person name="Daniel R."/>
        </authorList>
    </citation>
    <scope>NUCLEOTIDE SEQUENCE [LARGE SCALE GENOMIC DNA]</scope>
    <source>
        <strain evidence="5">X2</strain>
    </source>
</reference>
<dbReference type="Proteomes" id="UP000068026">
    <property type="component" value="Chromosome"/>
</dbReference>
<evidence type="ECO:0000313" key="5">
    <source>
        <dbReference type="Proteomes" id="UP000068026"/>
    </source>
</evidence>
<dbReference type="Gene3D" id="3.30.70.1450">
    <property type="entry name" value="Regulator of K+ conductance, C-terminal domain"/>
    <property type="match status" value="1"/>
</dbReference>
<dbReference type="Pfam" id="PF02254">
    <property type="entry name" value="TrkA_N"/>
    <property type="match status" value="1"/>
</dbReference>
<dbReference type="InterPro" id="IPR006037">
    <property type="entry name" value="RCK_C"/>
</dbReference>
<keyword evidence="5" id="KW-1185">Reference proteome</keyword>
<gene>
    <name evidence="3" type="primary">ktrA_1</name>
    <name evidence="3" type="ORF">CPRO_02280</name>
    <name evidence="4" type="ORF">SAMN02745151_00126</name>
</gene>
<dbReference type="InterPro" id="IPR036721">
    <property type="entry name" value="RCK_C_sf"/>
</dbReference>
<sequence length="214" mass="24684">MKSFLIIGMGSFGHHLCRSLERQNCEIMIVDERQEYLEDMLPYVTSAKIGDCTNPEVLRSFDITSFDACFVSVGSSFQNSLQITSLLKELGAKKVYSKADEDIQAKFLLRNGADEVIYPEKDGAERIAIRVSSDNIFDSIEISEGYYIMEIQPRREWFGKTIQELNFRKKYRLNIMAVKRDKELFPMPGLNYEFSEGEHLMVLGHIDDIRKVTK</sequence>
<reference evidence="6" key="3">
    <citation type="submission" date="2016-11" db="EMBL/GenBank/DDBJ databases">
        <authorList>
            <person name="Jaros S."/>
            <person name="Januszkiewicz K."/>
            <person name="Wedrychowicz H."/>
        </authorList>
    </citation>
    <scope>NUCLEOTIDE SEQUENCE [LARGE SCALE GENOMIC DNA]</scope>
    <source>
        <strain evidence="6">DSM 1682</strain>
    </source>
</reference>
<dbReference type="PANTHER" id="PTHR43833:SF7">
    <property type="entry name" value="KTR SYSTEM POTASSIUM UPTAKE PROTEIN C"/>
    <property type="match status" value="1"/>
</dbReference>
<dbReference type="Pfam" id="PF02080">
    <property type="entry name" value="TrkA_C"/>
    <property type="match status" value="1"/>
</dbReference>
<protein>
    <submittedName>
        <fullName evidence="3">Ktr system potassium uptake protein A</fullName>
    </submittedName>
    <submittedName>
        <fullName evidence="4">Trk system potassium uptake protein TrkA</fullName>
    </submittedName>
</protein>
<dbReference type="PANTHER" id="PTHR43833">
    <property type="entry name" value="POTASSIUM CHANNEL PROTEIN 2-RELATED-RELATED"/>
    <property type="match status" value="1"/>
</dbReference>
<reference evidence="3 5" key="1">
    <citation type="journal article" date="2016" name="Genome Announc.">
        <title>Complete Genome Sequence of the Amino Acid-Fermenting Clostridium propionicum X2 (DSM 1682).</title>
        <authorList>
            <person name="Poehlein A."/>
            <person name="Schlien K."/>
            <person name="Chowdhury N.P."/>
            <person name="Gottschalk G."/>
            <person name="Buckel W."/>
            <person name="Daniel R."/>
        </authorList>
    </citation>
    <scope>NUCLEOTIDE SEQUENCE [LARGE SCALE GENOMIC DNA]</scope>
    <source>
        <strain evidence="3 5">X2</strain>
    </source>
</reference>
<dbReference type="PROSITE" id="PS51201">
    <property type="entry name" value="RCK_N"/>
    <property type="match status" value="1"/>
</dbReference>
<evidence type="ECO:0000313" key="4">
    <source>
        <dbReference type="EMBL" id="SHE27843.1"/>
    </source>
</evidence>
<name>A0A120MK14_ANAPI</name>
<feature type="domain" description="RCK C-terminal" evidence="2">
    <location>
        <begin position="134"/>
        <end position="214"/>
    </location>
</feature>
<evidence type="ECO:0000259" key="2">
    <source>
        <dbReference type="PROSITE" id="PS51202"/>
    </source>
</evidence>
<dbReference type="KEGG" id="cpro:CPRO_02280"/>
<dbReference type="GO" id="GO:0006813">
    <property type="term" value="P:potassium ion transport"/>
    <property type="evidence" value="ECO:0007669"/>
    <property type="project" value="InterPro"/>
</dbReference>
<dbReference type="SUPFAM" id="SSF116726">
    <property type="entry name" value="TrkA C-terminal domain-like"/>
    <property type="match status" value="1"/>
</dbReference>
<dbReference type="GO" id="GO:0008324">
    <property type="term" value="F:monoatomic cation transmembrane transporter activity"/>
    <property type="evidence" value="ECO:0007669"/>
    <property type="project" value="InterPro"/>
</dbReference>
<dbReference type="PROSITE" id="PS51202">
    <property type="entry name" value="RCK_C"/>
    <property type="match status" value="1"/>
</dbReference>
<evidence type="ECO:0000259" key="1">
    <source>
        <dbReference type="PROSITE" id="PS51201"/>
    </source>
</evidence>
<dbReference type="EMBL" id="FQUA01000001">
    <property type="protein sequence ID" value="SHE27843.1"/>
    <property type="molecule type" value="Genomic_DNA"/>
</dbReference>
<dbReference type="AlphaFoldDB" id="A0A120MK14"/>
<evidence type="ECO:0000313" key="3">
    <source>
        <dbReference type="EMBL" id="AMJ39851.1"/>
    </source>
</evidence>
<dbReference type="RefSeq" id="WP_066046886.1">
    <property type="nucleotide sequence ID" value="NZ_CP014223.1"/>
</dbReference>
<evidence type="ECO:0000313" key="6">
    <source>
        <dbReference type="Proteomes" id="UP000184204"/>
    </source>
</evidence>
<dbReference type="Gene3D" id="3.40.50.720">
    <property type="entry name" value="NAD(P)-binding Rossmann-like Domain"/>
    <property type="match status" value="1"/>
</dbReference>